<gene>
    <name evidence="7" type="ORF">JYZ213_LOCUS4227</name>
    <name evidence="8" type="ORF">OXD698_LOCUS16136</name>
</gene>
<evidence type="ECO:0000313" key="9">
    <source>
        <dbReference type="Proteomes" id="UP000663844"/>
    </source>
</evidence>
<feature type="transmembrane region" description="Helical" evidence="5">
    <location>
        <begin position="52"/>
        <end position="74"/>
    </location>
</feature>
<protein>
    <recommendedName>
        <fullName evidence="6">G-protein coupled receptors family 1 profile domain-containing protein</fullName>
    </recommendedName>
</protein>
<dbReference type="EMBL" id="CAJOAZ010001091">
    <property type="protein sequence ID" value="CAF3763072.1"/>
    <property type="molecule type" value="Genomic_DNA"/>
</dbReference>
<dbReference type="EMBL" id="CAJNOG010000023">
    <property type="protein sequence ID" value="CAF0781916.1"/>
    <property type="molecule type" value="Genomic_DNA"/>
</dbReference>
<comment type="subcellular location">
    <subcellularLocation>
        <location evidence="1">Membrane</location>
    </subcellularLocation>
</comment>
<evidence type="ECO:0000259" key="6">
    <source>
        <dbReference type="PROSITE" id="PS50262"/>
    </source>
</evidence>
<evidence type="ECO:0000256" key="1">
    <source>
        <dbReference type="ARBA" id="ARBA00004370"/>
    </source>
</evidence>
<feature type="transmembrane region" description="Helical" evidence="5">
    <location>
        <begin position="281"/>
        <end position="303"/>
    </location>
</feature>
<feature type="transmembrane region" description="Helical" evidence="5">
    <location>
        <begin position="186"/>
        <end position="208"/>
    </location>
</feature>
<keyword evidence="2 5" id="KW-0812">Transmembrane</keyword>
<feature type="transmembrane region" description="Helical" evidence="5">
    <location>
        <begin position="240"/>
        <end position="261"/>
    </location>
</feature>
<organism evidence="8 9">
    <name type="scientific">Adineta steineri</name>
    <dbReference type="NCBI Taxonomy" id="433720"/>
    <lineage>
        <taxon>Eukaryota</taxon>
        <taxon>Metazoa</taxon>
        <taxon>Spiralia</taxon>
        <taxon>Gnathifera</taxon>
        <taxon>Rotifera</taxon>
        <taxon>Eurotatoria</taxon>
        <taxon>Bdelloidea</taxon>
        <taxon>Adinetida</taxon>
        <taxon>Adinetidae</taxon>
        <taxon>Adineta</taxon>
    </lineage>
</organism>
<evidence type="ECO:0000313" key="7">
    <source>
        <dbReference type="EMBL" id="CAF0781916.1"/>
    </source>
</evidence>
<reference evidence="8" key="1">
    <citation type="submission" date="2021-02" db="EMBL/GenBank/DDBJ databases">
        <authorList>
            <person name="Nowell W R."/>
        </authorList>
    </citation>
    <scope>NUCLEOTIDE SEQUENCE</scope>
</reference>
<keyword evidence="4 5" id="KW-0472">Membrane</keyword>
<dbReference type="Proteomes" id="UP000663844">
    <property type="component" value="Unassembled WGS sequence"/>
</dbReference>
<dbReference type="InterPro" id="IPR017452">
    <property type="entry name" value="GPCR_Rhodpsn_7TM"/>
</dbReference>
<keyword evidence="3 5" id="KW-1133">Transmembrane helix</keyword>
<feature type="transmembrane region" description="Helical" evidence="5">
    <location>
        <begin position="20"/>
        <end position="40"/>
    </location>
</feature>
<dbReference type="Proteomes" id="UP000663845">
    <property type="component" value="Unassembled WGS sequence"/>
</dbReference>
<name>A0A818Z7B0_9BILA</name>
<dbReference type="GO" id="GO:0016020">
    <property type="term" value="C:membrane"/>
    <property type="evidence" value="ECO:0007669"/>
    <property type="project" value="UniProtKB-SubCell"/>
</dbReference>
<comment type="caution">
    <text evidence="8">The sequence shown here is derived from an EMBL/GenBank/DDBJ whole genome shotgun (WGS) entry which is preliminary data.</text>
</comment>
<evidence type="ECO:0000256" key="3">
    <source>
        <dbReference type="ARBA" id="ARBA00022989"/>
    </source>
</evidence>
<evidence type="ECO:0000256" key="5">
    <source>
        <dbReference type="SAM" id="Phobius"/>
    </source>
</evidence>
<dbReference type="Gene3D" id="1.20.1070.10">
    <property type="entry name" value="Rhodopsin 7-helix transmembrane proteins"/>
    <property type="match status" value="1"/>
</dbReference>
<feature type="domain" description="G-protein coupled receptors family 1 profile" evidence="6">
    <location>
        <begin position="31"/>
        <end position="300"/>
    </location>
</feature>
<feature type="transmembrane region" description="Helical" evidence="5">
    <location>
        <begin position="94"/>
        <end position="115"/>
    </location>
</feature>
<proteinExistence type="predicted"/>
<evidence type="ECO:0000256" key="4">
    <source>
        <dbReference type="ARBA" id="ARBA00023136"/>
    </source>
</evidence>
<dbReference type="PROSITE" id="PS50262">
    <property type="entry name" value="G_PROTEIN_RECEP_F1_2"/>
    <property type="match status" value="1"/>
</dbReference>
<feature type="transmembrane region" description="Helical" evidence="5">
    <location>
        <begin position="136"/>
        <end position="159"/>
    </location>
</feature>
<evidence type="ECO:0000256" key="2">
    <source>
        <dbReference type="ARBA" id="ARBA00022692"/>
    </source>
</evidence>
<sequence length="321" mass="37893">MSSSSSSSLNIILINLYRFGGPILIVIGTISSVMNIILFIQKNNISQKQNSSFIYLIARNICNILFIYLSILYETLSFGYNITPSSSNIIYCRFSLYMTLVFDILSPFYLLLTLLDYILIRSFMKTTSHREREKRYYFSYIICMSGFVFWTLFHIHALFYSDIVEMKSDYFYCSFQVGFYARLMRYYSLIMKGIVLPLLFLVFGLWIMKNYRNTSRVMCISHLETVENERQSKDREMIMILVKDIVVYIIFSSITSIIMIYELITEHHIKDVEEKEVEYSIRYVGMFCVSMSYCFGFYTNVCLSKRFRENVKSTVCCDVVE</sequence>
<dbReference type="AlphaFoldDB" id="A0A818Z7B0"/>
<dbReference type="SUPFAM" id="SSF81321">
    <property type="entry name" value="Family A G protein-coupled receptor-like"/>
    <property type="match status" value="1"/>
</dbReference>
<evidence type="ECO:0000313" key="8">
    <source>
        <dbReference type="EMBL" id="CAF3763072.1"/>
    </source>
</evidence>
<accession>A0A818Z7B0</accession>